<name>A0A5D2C1X4_GOSDA</name>
<organism evidence="2 3">
    <name type="scientific">Gossypium darwinii</name>
    <name type="common">Darwin's cotton</name>
    <name type="synonym">Gossypium barbadense var. darwinii</name>
    <dbReference type="NCBI Taxonomy" id="34276"/>
    <lineage>
        <taxon>Eukaryota</taxon>
        <taxon>Viridiplantae</taxon>
        <taxon>Streptophyta</taxon>
        <taxon>Embryophyta</taxon>
        <taxon>Tracheophyta</taxon>
        <taxon>Spermatophyta</taxon>
        <taxon>Magnoliopsida</taxon>
        <taxon>eudicotyledons</taxon>
        <taxon>Gunneridae</taxon>
        <taxon>Pentapetalae</taxon>
        <taxon>rosids</taxon>
        <taxon>malvids</taxon>
        <taxon>Malvales</taxon>
        <taxon>Malvaceae</taxon>
        <taxon>Malvoideae</taxon>
        <taxon>Gossypium</taxon>
    </lineage>
</organism>
<dbReference type="AlphaFoldDB" id="A0A5D2C1X4"/>
<reference evidence="2 3" key="1">
    <citation type="submission" date="2019-06" db="EMBL/GenBank/DDBJ databases">
        <title>WGS assembly of Gossypium darwinii.</title>
        <authorList>
            <person name="Chen Z.J."/>
            <person name="Sreedasyam A."/>
            <person name="Ando A."/>
            <person name="Song Q."/>
            <person name="De L."/>
            <person name="Hulse-Kemp A."/>
            <person name="Ding M."/>
            <person name="Ye W."/>
            <person name="Kirkbride R."/>
            <person name="Jenkins J."/>
            <person name="Plott C."/>
            <person name="Lovell J."/>
            <person name="Lin Y.-M."/>
            <person name="Vaughn R."/>
            <person name="Liu B."/>
            <person name="Li W."/>
            <person name="Simpson S."/>
            <person name="Scheffler B."/>
            <person name="Saski C."/>
            <person name="Grover C."/>
            <person name="Hu G."/>
            <person name="Conover J."/>
            <person name="Carlson J."/>
            <person name="Shu S."/>
            <person name="Boston L."/>
            <person name="Williams M."/>
            <person name="Peterson D."/>
            <person name="Mcgee K."/>
            <person name="Jones D."/>
            <person name="Wendel J."/>
            <person name="Stelly D."/>
            <person name="Grimwood J."/>
            <person name="Schmutz J."/>
        </authorList>
    </citation>
    <scope>NUCLEOTIDE SEQUENCE [LARGE SCALE GENOMIC DNA]</scope>
    <source>
        <strain evidence="2">1808015.09</strain>
    </source>
</reference>
<dbReference type="Proteomes" id="UP000323506">
    <property type="component" value="Chromosome D07"/>
</dbReference>
<evidence type="ECO:0000313" key="1">
    <source>
        <dbReference type="EMBL" id="TYG62344.1"/>
    </source>
</evidence>
<dbReference type="EMBL" id="CM017707">
    <property type="protein sequence ID" value="TYG62345.1"/>
    <property type="molecule type" value="Genomic_DNA"/>
</dbReference>
<dbReference type="EMBL" id="CM017707">
    <property type="protein sequence ID" value="TYG62344.1"/>
    <property type="molecule type" value="Genomic_DNA"/>
</dbReference>
<protein>
    <submittedName>
        <fullName evidence="2">Uncharacterized protein</fullName>
    </submittedName>
</protein>
<gene>
    <name evidence="1" type="ORF">ES288_D07G222200v1</name>
    <name evidence="2" type="ORF">ES288_D07G222300v1</name>
</gene>
<keyword evidence="3" id="KW-1185">Reference proteome</keyword>
<proteinExistence type="predicted"/>
<sequence length="70" mass="7441">MITIQCAATPLFLCRSNSISNRPQRRRRHLDGAPPPVKNVHGGCGELLNVGGNRCHDVGSCCGADLLQSA</sequence>
<evidence type="ECO:0000313" key="3">
    <source>
        <dbReference type="Proteomes" id="UP000323506"/>
    </source>
</evidence>
<accession>A0A5D2C1X4</accession>
<evidence type="ECO:0000313" key="2">
    <source>
        <dbReference type="EMBL" id="TYG62345.1"/>
    </source>
</evidence>